<evidence type="ECO:0000313" key="8">
    <source>
        <dbReference type="Proteomes" id="UP000198462"/>
    </source>
</evidence>
<evidence type="ECO:0000256" key="5">
    <source>
        <dbReference type="SAM" id="MobiDB-lite"/>
    </source>
</evidence>
<gene>
    <name evidence="7" type="ORF">B5C34_01215</name>
</gene>
<dbReference type="RefSeq" id="WP_088711000.1">
    <property type="nucleotide sequence ID" value="NZ_NFZT01000001.1"/>
</dbReference>
<proteinExistence type="predicted"/>
<evidence type="ECO:0000256" key="3">
    <source>
        <dbReference type="ARBA" id="ARBA00022989"/>
    </source>
</evidence>
<evidence type="ECO:0000256" key="1">
    <source>
        <dbReference type="ARBA" id="ARBA00004141"/>
    </source>
</evidence>
<protein>
    <recommendedName>
        <fullName evidence="9">Colicin V production protein</fullName>
    </recommendedName>
</protein>
<dbReference type="Proteomes" id="UP000198462">
    <property type="component" value="Unassembled WGS sequence"/>
</dbReference>
<evidence type="ECO:0000256" key="2">
    <source>
        <dbReference type="ARBA" id="ARBA00022692"/>
    </source>
</evidence>
<dbReference type="PANTHER" id="PTHR36926">
    <property type="entry name" value="COLICIN V PRODUCTION PROTEIN"/>
    <property type="match status" value="1"/>
</dbReference>
<keyword evidence="2 6" id="KW-0812">Transmembrane</keyword>
<reference evidence="8" key="1">
    <citation type="submission" date="2017-05" db="EMBL/GenBank/DDBJ databases">
        <authorList>
            <person name="Lin X."/>
        </authorList>
    </citation>
    <scope>NUCLEOTIDE SEQUENCE [LARGE SCALE GENOMIC DNA]</scope>
    <source>
        <strain evidence="8">JLT2012</strain>
    </source>
</reference>
<dbReference type="GO" id="GO:0016020">
    <property type="term" value="C:membrane"/>
    <property type="evidence" value="ECO:0007669"/>
    <property type="project" value="UniProtKB-SubCell"/>
</dbReference>
<dbReference type="InterPro" id="IPR052719">
    <property type="entry name" value="CvpA-like"/>
</dbReference>
<evidence type="ECO:0000256" key="4">
    <source>
        <dbReference type="ARBA" id="ARBA00023136"/>
    </source>
</evidence>
<feature type="region of interest" description="Disordered" evidence="5">
    <location>
        <begin position="161"/>
        <end position="186"/>
    </location>
</feature>
<dbReference type="GO" id="GO:0009403">
    <property type="term" value="P:toxin biosynthetic process"/>
    <property type="evidence" value="ECO:0007669"/>
    <property type="project" value="InterPro"/>
</dbReference>
<keyword evidence="4 6" id="KW-0472">Membrane</keyword>
<sequence length="202" mass="21912">MSDLTLFDLFFFGVLVIFALLGLKRGFVTEILGLFAWVGGIIAVNLYFDTGVEFALRFVDSVTAASVISVIAIFLVAFGLLSAVAKALGGRVKNSVIGPLDRLLGLGFGAVKGLLLAVLTWMLLTLVIDVVPGERPDWLADARSGPVLALFAAEVEEFVEARRERSETPDAVDGEAPEEEGYDEEERDALDMLFEEAERLNL</sequence>
<accession>A0A219B1X3</accession>
<dbReference type="AlphaFoldDB" id="A0A219B1X3"/>
<feature type="transmembrane region" description="Helical" evidence="6">
    <location>
        <begin position="6"/>
        <end position="23"/>
    </location>
</feature>
<feature type="transmembrane region" description="Helical" evidence="6">
    <location>
        <begin position="54"/>
        <end position="82"/>
    </location>
</feature>
<feature type="transmembrane region" description="Helical" evidence="6">
    <location>
        <begin position="103"/>
        <end position="128"/>
    </location>
</feature>
<keyword evidence="3 6" id="KW-1133">Transmembrane helix</keyword>
<feature type="compositionally biased region" description="Acidic residues" evidence="5">
    <location>
        <begin position="170"/>
        <end position="186"/>
    </location>
</feature>
<dbReference type="InterPro" id="IPR003825">
    <property type="entry name" value="Colicin-V_CvpA"/>
</dbReference>
<evidence type="ECO:0000313" key="7">
    <source>
        <dbReference type="EMBL" id="OWV32204.1"/>
    </source>
</evidence>
<dbReference type="Pfam" id="PF02674">
    <property type="entry name" value="Colicin_V"/>
    <property type="match status" value="1"/>
</dbReference>
<dbReference type="OrthoDB" id="9806894at2"/>
<evidence type="ECO:0008006" key="9">
    <source>
        <dbReference type="Google" id="ProtNLM"/>
    </source>
</evidence>
<name>A0A219B1X3_9SPHN</name>
<keyword evidence="8" id="KW-1185">Reference proteome</keyword>
<organism evidence="7 8">
    <name type="scientific">Pacificimonas flava</name>
    <dbReference type="NCBI Taxonomy" id="1234595"/>
    <lineage>
        <taxon>Bacteria</taxon>
        <taxon>Pseudomonadati</taxon>
        <taxon>Pseudomonadota</taxon>
        <taxon>Alphaproteobacteria</taxon>
        <taxon>Sphingomonadales</taxon>
        <taxon>Sphingosinicellaceae</taxon>
        <taxon>Pacificimonas</taxon>
    </lineage>
</organism>
<dbReference type="EMBL" id="NFZT01000001">
    <property type="protein sequence ID" value="OWV32204.1"/>
    <property type="molecule type" value="Genomic_DNA"/>
</dbReference>
<comment type="caution">
    <text evidence="7">The sequence shown here is derived from an EMBL/GenBank/DDBJ whole genome shotgun (WGS) entry which is preliminary data.</text>
</comment>
<comment type="subcellular location">
    <subcellularLocation>
        <location evidence="1">Membrane</location>
        <topology evidence="1">Multi-pass membrane protein</topology>
    </subcellularLocation>
</comment>
<feature type="transmembrane region" description="Helical" evidence="6">
    <location>
        <begin position="30"/>
        <end position="48"/>
    </location>
</feature>
<dbReference type="PANTHER" id="PTHR36926:SF1">
    <property type="entry name" value="COLICIN V PRODUCTION PROTEIN"/>
    <property type="match status" value="1"/>
</dbReference>
<evidence type="ECO:0000256" key="6">
    <source>
        <dbReference type="SAM" id="Phobius"/>
    </source>
</evidence>